<organism evidence="3 4">
    <name type="scientific">Coniochaeta hoffmannii</name>
    <dbReference type="NCBI Taxonomy" id="91930"/>
    <lineage>
        <taxon>Eukaryota</taxon>
        <taxon>Fungi</taxon>
        <taxon>Dikarya</taxon>
        <taxon>Ascomycota</taxon>
        <taxon>Pezizomycotina</taxon>
        <taxon>Sordariomycetes</taxon>
        <taxon>Sordariomycetidae</taxon>
        <taxon>Coniochaetales</taxon>
        <taxon>Coniochaetaceae</taxon>
        <taxon>Coniochaeta</taxon>
    </lineage>
</organism>
<dbReference type="GO" id="GO:0006886">
    <property type="term" value="P:intracellular protein transport"/>
    <property type="evidence" value="ECO:0007669"/>
    <property type="project" value="TreeGrafter"/>
</dbReference>
<dbReference type="InterPro" id="IPR021569">
    <property type="entry name" value="TUG-UBL1"/>
</dbReference>
<comment type="caution">
    <text evidence="3">The sequence shown here is derived from an EMBL/GenBank/DDBJ whole genome shotgun (WGS) entry which is preliminary data.</text>
</comment>
<dbReference type="CDD" id="cd16105">
    <property type="entry name" value="Ubl_ASPSCR1_like"/>
    <property type="match status" value="1"/>
</dbReference>
<reference evidence="3" key="1">
    <citation type="submission" date="2022-07" db="EMBL/GenBank/DDBJ databases">
        <title>Fungi with potential for degradation of polypropylene.</title>
        <authorList>
            <person name="Gostincar C."/>
        </authorList>
    </citation>
    <scope>NUCLEOTIDE SEQUENCE</scope>
    <source>
        <strain evidence="3">EXF-13287</strain>
    </source>
</reference>
<dbReference type="PANTHER" id="PTHR46467:SF1">
    <property type="entry name" value="TETHER CONTAINING UBX DOMAIN FOR GLUT4"/>
    <property type="match status" value="1"/>
</dbReference>
<dbReference type="AlphaFoldDB" id="A0AA38VZ71"/>
<keyword evidence="4" id="KW-1185">Reference proteome</keyword>
<dbReference type="Gene3D" id="3.10.20.90">
    <property type="entry name" value="Phosphatidylinositol 3-kinase Catalytic Subunit, Chain A, domain 1"/>
    <property type="match status" value="1"/>
</dbReference>
<accession>A0AA38VZ71</accession>
<dbReference type="InterPro" id="IPR059238">
    <property type="entry name" value="UBX1_UBXN9"/>
</dbReference>
<feature type="region of interest" description="Disordered" evidence="1">
    <location>
        <begin position="125"/>
        <end position="146"/>
    </location>
</feature>
<feature type="compositionally biased region" description="Polar residues" evidence="1">
    <location>
        <begin position="240"/>
        <end position="252"/>
    </location>
</feature>
<feature type="compositionally biased region" description="Low complexity" evidence="1">
    <location>
        <begin position="134"/>
        <end position="146"/>
    </location>
</feature>
<evidence type="ECO:0000313" key="3">
    <source>
        <dbReference type="EMBL" id="KAJ9161360.1"/>
    </source>
</evidence>
<feature type="compositionally biased region" description="Low complexity" evidence="1">
    <location>
        <begin position="217"/>
        <end position="226"/>
    </location>
</feature>
<dbReference type="PANTHER" id="PTHR46467">
    <property type="entry name" value="TETHER CONTAINING UBX DOMAIN FOR GLUT4"/>
    <property type="match status" value="1"/>
</dbReference>
<dbReference type="Proteomes" id="UP001174691">
    <property type="component" value="Unassembled WGS sequence"/>
</dbReference>
<gene>
    <name evidence="3" type="ORF">NKR19_g2289</name>
</gene>
<dbReference type="GO" id="GO:0005634">
    <property type="term" value="C:nucleus"/>
    <property type="evidence" value="ECO:0007669"/>
    <property type="project" value="TreeGrafter"/>
</dbReference>
<dbReference type="CDD" id="cd17075">
    <property type="entry name" value="UBX1_UBXN9"/>
    <property type="match status" value="1"/>
</dbReference>
<evidence type="ECO:0000313" key="4">
    <source>
        <dbReference type="Proteomes" id="UP001174691"/>
    </source>
</evidence>
<dbReference type="EMBL" id="JANBVN010000023">
    <property type="protein sequence ID" value="KAJ9161360.1"/>
    <property type="molecule type" value="Genomic_DNA"/>
</dbReference>
<name>A0AA38VZ71_9PEZI</name>
<evidence type="ECO:0000259" key="2">
    <source>
        <dbReference type="Pfam" id="PF11470"/>
    </source>
</evidence>
<feature type="domain" description="TUG ubiquitin-like" evidence="2">
    <location>
        <begin position="8"/>
        <end position="71"/>
    </location>
</feature>
<proteinExistence type="predicted"/>
<sequence>MSAHVEVIATDLRRAKVKVTPGTFLVDVLREACRKLNLSSDKYLLKHKQKQLDLSVPFRTSGLSPGAKLELVAKSSSPTVINVALQFSGRDAEQIPNGRLTAKFSSESTLWKVLRQFESSDASGGHNLNITARGTAQTSSGSQTGSGQLYYEAPVLNIMGRELSTMEDLQKTLSQCGFNSGSVLIRISFQPTTKTLYEAMEDISRYMKEVDPENTEEAAPAAAAVPTEDETLSAPPASSAVDTSDRIPTTAQARPETATTTPSAPKPAQQDTDRAVTAASSQRQPHDALAPVSVFQAPTGSVPAAALMSVPDTVYEPTIAHAQLHQARLLASTHNKRLKSDAELAADAAAQAARLAAVTALNVKVRFPDGTSAQWTLPADATGATLYAAVRNVMAFPKERFRLLLPGGKGVVADADAGQKDQLVRGYGLRGGVLVNLNWEDGVGDEARRSPFLKDTVARRAQQVVVPEVPDEEAEDEEDAKPVKAERSTASGSGGDGAGKKLPKWLKLGKK</sequence>
<dbReference type="InterPro" id="IPR029071">
    <property type="entry name" value="Ubiquitin-like_domsf"/>
</dbReference>
<protein>
    <submittedName>
        <fullName evidence="3">UBX domain-containing protein</fullName>
    </submittedName>
</protein>
<dbReference type="SUPFAM" id="SSF54236">
    <property type="entry name" value="Ubiquitin-like"/>
    <property type="match status" value="1"/>
</dbReference>
<feature type="compositionally biased region" description="Low complexity" evidence="1">
    <location>
        <begin position="253"/>
        <end position="268"/>
    </location>
</feature>
<dbReference type="GO" id="GO:0012506">
    <property type="term" value="C:vesicle membrane"/>
    <property type="evidence" value="ECO:0007669"/>
    <property type="project" value="TreeGrafter"/>
</dbReference>
<feature type="region of interest" description="Disordered" evidence="1">
    <location>
        <begin position="209"/>
        <end position="287"/>
    </location>
</feature>
<feature type="compositionally biased region" description="Acidic residues" evidence="1">
    <location>
        <begin position="469"/>
        <end position="479"/>
    </location>
</feature>
<evidence type="ECO:0000256" key="1">
    <source>
        <dbReference type="SAM" id="MobiDB-lite"/>
    </source>
</evidence>
<feature type="compositionally biased region" description="Basic residues" evidence="1">
    <location>
        <begin position="501"/>
        <end position="511"/>
    </location>
</feature>
<feature type="region of interest" description="Disordered" evidence="1">
    <location>
        <begin position="463"/>
        <end position="511"/>
    </location>
</feature>
<dbReference type="Pfam" id="PF11470">
    <property type="entry name" value="TUG-UBL1"/>
    <property type="match status" value="1"/>
</dbReference>
<dbReference type="GO" id="GO:0005737">
    <property type="term" value="C:cytoplasm"/>
    <property type="evidence" value="ECO:0007669"/>
    <property type="project" value="TreeGrafter"/>
</dbReference>